<organism evidence="1 2">
    <name type="scientific">Kitasatospora gansuensis</name>
    <dbReference type="NCBI Taxonomy" id="258050"/>
    <lineage>
        <taxon>Bacteria</taxon>
        <taxon>Bacillati</taxon>
        <taxon>Actinomycetota</taxon>
        <taxon>Actinomycetes</taxon>
        <taxon>Kitasatosporales</taxon>
        <taxon>Streptomycetaceae</taxon>
        <taxon>Kitasatospora</taxon>
    </lineage>
</organism>
<dbReference type="AlphaFoldDB" id="A0A7W7SFU7"/>
<evidence type="ECO:0000313" key="1">
    <source>
        <dbReference type="EMBL" id="MBB4949674.1"/>
    </source>
</evidence>
<sequence length="212" mass="23354">MSTDTREFPVLIESTTVTRVWIEAATHAEALRYVAGEPWEFTSRGDQVDALCSIGTRIATEDDHIWLDPAEDEVLGPPPWCPVCGSPHSTGTELRHDMDCPARPRYAPGPLHPGVKPAAAQLAHFYRRLMLEADGWSLEVDRNHITITISPADDTEWTAWVQITGVDPKRIRQLQTYRAASGELGQADYRTAVRTTLIGLRPAGAAKESAAT</sequence>
<reference evidence="1 2" key="1">
    <citation type="submission" date="2020-08" db="EMBL/GenBank/DDBJ databases">
        <title>Sequencing the genomes of 1000 actinobacteria strains.</title>
        <authorList>
            <person name="Klenk H.-P."/>
        </authorList>
    </citation>
    <scope>NUCLEOTIDE SEQUENCE [LARGE SCALE GENOMIC DNA]</scope>
    <source>
        <strain evidence="1 2">DSM 44786</strain>
    </source>
</reference>
<comment type="caution">
    <text evidence="1">The sequence shown here is derived from an EMBL/GenBank/DDBJ whole genome shotgun (WGS) entry which is preliminary data.</text>
</comment>
<dbReference type="Proteomes" id="UP000573327">
    <property type="component" value="Unassembled WGS sequence"/>
</dbReference>
<evidence type="ECO:0000313" key="2">
    <source>
        <dbReference type="Proteomes" id="UP000573327"/>
    </source>
</evidence>
<name>A0A7W7SFU7_9ACTN</name>
<dbReference type="EMBL" id="JACHJR010000001">
    <property type="protein sequence ID" value="MBB4949674.1"/>
    <property type="molecule type" value="Genomic_DNA"/>
</dbReference>
<dbReference type="RefSeq" id="WP_184920194.1">
    <property type="nucleotide sequence ID" value="NZ_JACHJR010000001.1"/>
</dbReference>
<keyword evidence="2" id="KW-1185">Reference proteome</keyword>
<proteinExistence type="predicted"/>
<gene>
    <name evidence="1" type="ORF">F4556_005209</name>
</gene>
<protein>
    <submittedName>
        <fullName evidence="1">Uncharacterized protein</fullName>
    </submittedName>
</protein>
<accession>A0A7W7SFU7</accession>